<reference evidence="4" key="1">
    <citation type="submission" date="2021-12" db="EMBL/GenBank/DDBJ databases">
        <authorList>
            <person name="King R."/>
        </authorList>
    </citation>
    <scope>NUCLEOTIDE SEQUENCE</scope>
</reference>
<evidence type="ECO:0000313" key="4">
    <source>
        <dbReference type="EMBL" id="CAH0764153.1"/>
    </source>
</evidence>
<dbReference type="PROSITE" id="PS51450">
    <property type="entry name" value="LRR"/>
    <property type="match status" value="9"/>
</dbReference>
<keyword evidence="2" id="KW-0677">Repeat</keyword>
<gene>
    <name evidence="4" type="ORF">DIATSA_LOCUS12776</name>
</gene>
<feature type="transmembrane region" description="Helical" evidence="3">
    <location>
        <begin position="1035"/>
        <end position="1057"/>
    </location>
</feature>
<dbReference type="Pfam" id="PF00560">
    <property type="entry name" value="LRR_1"/>
    <property type="match status" value="1"/>
</dbReference>
<dbReference type="Pfam" id="PF13855">
    <property type="entry name" value="LRR_8"/>
    <property type="match status" value="7"/>
</dbReference>
<dbReference type="PANTHER" id="PTHR45712:SF22">
    <property type="entry name" value="INSULIN-LIKE GROWTH FACTOR-BINDING PROTEIN COMPLEX ACID LABILE SUBUNIT"/>
    <property type="match status" value="1"/>
</dbReference>
<name>A0A9P0C6Z1_9NEOP</name>
<evidence type="ECO:0000256" key="3">
    <source>
        <dbReference type="SAM" id="Phobius"/>
    </source>
</evidence>
<protein>
    <submittedName>
        <fullName evidence="4">Uncharacterized protein</fullName>
    </submittedName>
</protein>
<dbReference type="SMART" id="SM00365">
    <property type="entry name" value="LRR_SD22"/>
    <property type="match status" value="13"/>
</dbReference>
<dbReference type="PANTHER" id="PTHR45712">
    <property type="entry name" value="AGAP008170-PA"/>
    <property type="match status" value="1"/>
</dbReference>
<dbReference type="InterPro" id="IPR003591">
    <property type="entry name" value="Leu-rich_rpt_typical-subtyp"/>
</dbReference>
<dbReference type="InterPro" id="IPR032675">
    <property type="entry name" value="LRR_dom_sf"/>
</dbReference>
<dbReference type="SUPFAM" id="SSF52058">
    <property type="entry name" value="L domain-like"/>
    <property type="match status" value="3"/>
</dbReference>
<dbReference type="OrthoDB" id="1055097at2759"/>
<evidence type="ECO:0000313" key="5">
    <source>
        <dbReference type="Proteomes" id="UP001153714"/>
    </source>
</evidence>
<keyword evidence="3" id="KW-1133">Transmembrane helix</keyword>
<dbReference type="FunFam" id="3.80.10.10:FF:001164">
    <property type="entry name" value="GH01279p"/>
    <property type="match status" value="3"/>
</dbReference>
<dbReference type="InterPro" id="IPR001611">
    <property type="entry name" value="Leu-rich_rpt"/>
</dbReference>
<dbReference type="InterPro" id="IPR050333">
    <property type="entry name" value="SLRP"/>
</dbReference>
<dbReference type="Gene3D" id="3.80.10.10">
    <property type="entry name" value="Ribonuclease Inhibitor"/>
    <property type="match status" value="6"/>
</dbReference>
<dbReference type="Proteomes" id="UP001153714">
    <property type="component" value="Chromosome 8"/>
</dbReference>
<keyword evidence="5" id="KW-1185">Reference proteome</keyword>
<keyword evidence="1" id="KW-0433">Leucine-rich repeat</keyword>
<accession>A0A9P0C6Z1</accession>
<dbReference type="GO" id="GO:0005615">
    <property type="term" value="C:extracellular space"/>
    <property type="evidence" value="ECO:0007669"/>
    <property type="project" value="TreeGrafter"/>
</dbReference>
<dbReference type="EMBL" id="OU893339">
    <property type="protein sequence ID" value="CAH0764153.1"/>
    <property type="molecule type" value="Genomic_DNA"/>
</dbReference>
<dbReference type="SMART" id="SM00369">
    <property type="entry name" value="LRR_TYP"/>
    <property type="match status" value="23"/>
</dbReference>
<evidence type="ECO:0000256" key="1">
    <source>
        <dbReference type="ARBA" id="ARBA00022614"/>
    </source>
</evidence>
<keyword evidence="3" id="KW-0472">Membrane</keyword>
<sequence>MEAYCLNDINIGTHTIIVNNHISNCLYVSIDNGYGQQYYNKVYMTFKGHDMNSEIFVESVDPTIAINCMICNLIYKLDLSSNGYERSPTLMTMENLAILNLSKNNLAVGKLSNAFELKNLKHLDLSNNAISTIEVDQWSYNKLQTLNLSNNELVYISDGIFDGFSQLKILDLSHNVIDYLEAGSFEGLKNLSTLLICHNRLSEINGSFFRFIKLIFLDLSSNRLKHIKASDFDKLQELTHLNLSDNTILSIENTVFNNMPSLQLLKLNNNSFQELGKINFANAINLKYVDISKNHLRKLPNGLFKGNDISFFDVEGNNLEGSLSKGTFEGLKRVPKLDLSNQQLTSIEDYAFVGLDVITDLKLNKNKLQTLSINSFKKLTSLIMLDLSDNIIFDLSFDSTDLINLRVLSLTNNFITNIQHEYFKGLSSLHFLHLSNNNVTNLNSISFNSLRELIQFDISGNPLNGTLETGTFNGLVALPILDISCTQLSVVKNGSFIGMAELKLLNISHSKIVELQYNSFTLLRTVETIDLSFNQIKTFEINGTDLVTLQKLLLSHNLLKFITSDVFVGCPSLTKIDLSHNNIISIQEDAFKNQNDLNHLDVSFNSEAVFNVSIFYHNKNIYYLNLAGLKREIKFSSINENRLFDLDMSYADVTNLTALDLKRLTDLRILILTHNAIEKVEFGSFNNMTALATLDLSFNKITFIQPGVFTDNVYIHTLNVSHNSLSAVAYGVFKGLLYLDTLDMSYNNIKSLESERFFDVQSLHTLIVDYNNIDFISTYEFSPVNLRELSIGGNPISCKILANFMENSVPYKITAINAHESLKENIKGIACNNKVQLKPKQNESTLNETNEVLTDIRDFLNMIVSKNTSTEEVANGNITSHFITNITKEFEKLAHSFDSKLLTFINQSSIIMKEIAKENANITNEIMQENTNGTNTLLEKILKSINRMNLLTTPISVTKDRNNKSDDFIEYINNVRNEMADIIVAEKKNILDEVENKLRVMMSKNLTDTTTTLTPKAVHEKLISSNNVTASRPTLFTDICVMLILLILVCLILYKFYKSRMFVRARRSYSTRELPNNMESPDL</sequence>
<keyword evidence="3" id="KW-0812">Transmembrane</keyword>
<evidence type="ECO:0000256" key="2">
    <source>
        <dbReference type="ARBA" id="ARBA00022737"/>
    </source>
</evidence>
<proteinExistence type="predicted"/>
<dbReference type="AlphaFoldDB" id="A0A9P0C6Z1"/>
<organism evidence="4 5">
    <name type="scientific">Diatraea saccharalis</name>
    <name type="common">sugarcane borer</name>
    <dbReference type="NCBI Taxonomy" id="40085"/>
    <lineage>
        <taxon>Eukaryota</taxon>
        <taxon>Metazoa</taxon>
        <taxon>Ecdysozoa</taxon>
        <taxon>Arthropoda</taxon>
        <taxon>Hexapoda</taxon>
        <taxon>Insecta</taxon>
        <taxon>Pterygota</taxon>
        <taxon>Neoptera</taxon>
        <taxon>Endopterygota</taxon>
        <taxon>Lepidoptera</taxon>
        <taxon>Glossata</taxon>
        <taxon>Ditrysia</taxon>
        <taxon>Pyraloidea</taxon>
        <taxon>Crambidae</taxon>
        <taxon>Crambinae</taxon>
        <taxon>Diatraea</taxon>
    </lineage>
</organism>
<reference evidence="4" key="2">
    <citation type="submission" date="2022-10" db="EMBL/GenBank/DDBJ databases">
        <authorList>
            <consortium name="ENA_rothamsted_submissions"/>
            <consortium name="culmorum"/>
            <person name="King R."/>
        </authorList>
    </citation>
    <scope>NUCLEOTIDE SEQUENCE</scope>
</reference>